<comment type="caution">
    <text evidence="2">The sequence shown here is derived from an EMBL/GenBank/DDBJ whole genome shotgun (WGS) entry which is preliminary data.</text>
</comment>
<dbReference type="GO" id="GO:0008270">
    <property type="term" value="F:zinc ion binding"/>
    <property type="evidence" value="ECO:0007669"/>
    <property type="project" value="InterPro"/>
</dbReference>
<dbReference type="InterPro" id="IPR036875">
    <property type="entry name" value="Znf_CCHC_sf"/>
</dbReference>
<gene>
    <name evidence="2" type="ORF">WN944_023675</name>
</gene>
<dbReference type="AlphaFoldDB" id="A0AAP0N0R7"/>
<keyword evidence="3" id="KW-1185">Reference proteome</keyword>
<feature type="region of interest" description="Disordered" evidence="1">
    <location>
        <begin position="109"/>
        <end position="128"/>
    </location>
</feature>
<evidence type="ECO:0000313" key="3">
    <source>
        <dbReference type="Proteomes" id="UP001428341"/>
    </source>
</evidence>
<proteinExistence type="predicted"/>
<dbReference type="SUPFAM" id="SSF57756">
    <property type="entry name" value="Retrovirus zinc finger-like domains"/>
    <property type="match status" value="1"/>
</dbReference>
<sequence length="243" mass="28111">MMKHLQIRSANPICRANEWIYEVDENIKTHIVDLEHHMCDYGMWQVSGISCLHAMSCIVNSKKDQAEFISQWLKKDTYLRCYFRMIHSISYRTSWVDVAADEILPPLVRRPPGRPKMTRKRKADEVPAHNKRYKMQCTVCKRFGHNRRACPVNPENTNKTTRQYKNNLKKHVTMTSGKQTEGQVHGISSTILESQDNDLVQVGEQGRKVMSVAGLTFNREDEVGKYTARKLLDKGKDSSRVKS</sequence>
<evidence type="ECO:0008006" key="4">
    <source>
        <dbReference type="Google" id="ProtNLM"/>
    </source>
</evidence>
<dbReference type="PANTHER" id="PTHR31973:SF187">
    <property type="entry name" value="MUTATOR TRANSPOSASE MUDRA PROTEIN"/>
    <property type="match status" value="1"/>
</dbReference>
<accession>A0AAP0N0R7</accession>
<protein>
    <recommendedName>
        <fullName evidence="4">SWIM-type domain-containing protein</fullName>
    </recommendedName>
</protein>
<reference evidence="2 3" key="1">
    <citation type="submission" date="2024-05" db="EMBL/GenBank/DDBJ databases">
        <title>Haplotype-resolved chromosome-level genome assembly of Huyou (Citrus changshanensis).</title>
        <authorList>
            <person name="Miao C."/>
            <person name="Chen W."/>
            <person name="Wu Y."/>
            <person name="Wang L."/>
            <person name="Zhao S."/>
            <person name="Grierson D."/>
            <person name="Xu C."/>
            <person name="Chen K."/>
        </authorList>
    </citation>
    <scope>NUCLEOTIDE SEQUENCE [LARGE SCALE GENOMIC DNA]</scope>
    <source>
        <strain evidence="2">01-14</strain>
        <tissue evidence="2">Leaf</tissue>
    </source>
</reference>
<evidence type="ECO:0000313" key="2">
    <source>
        <dbReference type="EMBL" id="KAK9230703.1"/>
    </source>
</evidence>
<dbReference type="EMBL" id="JBCGBO010000001">
    <property type="protein sequence ID" value="KAK9230703.1"/>
    <property type="molecule type" value="Genomic_DNA"/>
</dbReference>
<dbReference type="PANTHER" id="PTHR31973">
    <property type="entry name" value="POLYPROTEIN, PUTATIVE-RELATED"/>
    <property type="match status" value="1"/>
</dbReference>
<dbReference type="GO" id="GO:0003676">
    <property type="term" value="F:nucleic acid binding"/>
    <property type="evidence" value="ECO:0007669"/>
    <property type="project" value="InterPro"/>
</dbReference>
<feature type="compositionally biased region" description="Basic residues" evidence="1">
    <location>
        <begin position="111"/>
        <end position="121"/>
    </location>
</feature>
<organism evidence="2 3">
    <name type="scientific">Citrus x changshan-huyou</name>
    <dbReference type="NCBI Taxonomy" id="2935761"/>
    <lineage>
        <taxon>Eukaryota</taxon>
        <taxon>Viridiplantae</taxon>
        <taxon>Streptophyta</taxon>
        <taxon>Embryophyta</taxon>
        <taxon>Tracheophyta</taxon>
        <taxon>Spermatophyta</taxon>
        <taxon>Magnoliopsida</taxon>
        <taxon>eudicotyledons</taxon>
        <taxon>Gunneridae</taxon>
        <taxon>Pentapetalae</taxon>
        <taxon>rosids</taxon>
        <taxon>malvids</taxon>
        <taxon>Sapindales</taxon>
        <taxon>Rutaceae</taxon>
        <taxon>Aurantioideae</taxon>
        <taxon>Citrus</taxon>
    </lineage>
</organism>
<name>A0AAP0N0R7_9ROSI</name>
<evidence type="ECO:0000256" key="1">
    <source>
        <dbReference type="SAM" id="MobiDB-lite"/>
    </source>
</evidence>
<dbReference type="Proteomes" id="UP001428341">
    <property type="component" value="Unassembled WGS sequence"/>
</dbReference>